<dbReference type="AlphaFoldDB" id="A0A934KXL5"/>
<proteinExistence type="predicted"/>
<name>A0A934KXL5_9FLAO</name>
<dbReference type="EMBL" id="JAEHJZ010000026">
    <property type="protein sequence ID" value="MBJ7881170.1"/>
    <property type="molecule type" value="Genomic_DNA"/>
</dbReference>
<gene>
    <name evidence="1" type="ORF">JEM65_11000</name>
</gene>
<reference evidence="1 2" key="1">
    <citation type="submission" date="2020-09" db="EMBL/GenBank/DDBJ databases">
        <title>Draft genome of Gelidibacter salicanalis PAMC21136.</title>
        <authorList>
            <person name="Park H."/>
        </authorList>
    </citation>
    <scope>NUCLEOTIDE SEQUENCE [LARGE SCALE GENOMIC DNA]</scope>
    <source>
        <strain evidence="1 2">PAMC21136</strain>
    </source>
</reference>
<comment type="caution">
    <text evidence="1">The sequence shown here is derived from an EMBL/GenBank/DDBJ whole genome shotgun (WGS) entry which is preliminary data.</text>
</comment>
<organism evidence="1 2">
    <name type="scientific">Gelidibacter salicanalis</name>
    <dbReference type="NCBI Taxonomy" id="291193"/>
    <lineage>
        <taxon>Bacteria</taxon>
        <taxon>Pseudomonadati</taxon>
        <taxon>Bacteroidota</taxon>
        <taxon>Flavobacteriia</taxon>
        <taxon>Flavobacteriales</taxon>
        <taxon>Flavobacteriaceae</taxon>
        <taxon>Gelidibacter</taxon>
    </lineage>
</organism>
<keyword evidence="2" id="KW-1185">Reference proteome</keyword>
<evidence type="ECO:0000313" key="2">
    <source>
        <dbReference type="Proteomes" id="UP000662373"/>
    </source>
</evidence>
<dbReference type="RefSeq" id="WP_199599374.1">
    <property type="nucleotide sequence ID" value="NZ_JAEHJZ010000026.1"/>
</dbReference>
<dbReference type="Proteomes" id="UP000662373">
    <property type="component" value="Unassembled WGS sequence"/>
</dbReference>
<evidence type="ECO:0000313" key="1">
    <source>
        <dbReference type="EMBL" id="MBJ7881170.1"/>
    </source>
</evidence>
<protein>
    <submittedName>
        <fullName evidence="1">Uncharacterized protein</fullName>
    </submittedName>
</protein>
<accession>A0A934KXL5</accession>
<sequence>MTKEIKQSTPKSNTDLPAQETRRLSFDVLGLFETERAAAKTMFPQDFKMRIFISKLT</sequence>